<dbReference type="InterPro" id="IPR015191">
    <property type="entry name" value="SelB_WHD4"/>
</dbReference>
<dbReference type="FunFam" id="3.40.50.300:FF:001064">
    <property type="entry name" value="Selenocysteine-specific translation elongation factor"/>
    <property type="match status" value="1"/>
</dbReference>
<dbReference type="InterPro" id="IPR036390">
    <property type="entry name" value="WH_DNA-bd_sf"/>
</dbReference>
<dbReference type="PANTHER" id="PTHR43721:SF9">
    <property type="entry name" value="GTP-BINDING PROTEIN 1"/>
    <property type="match status" value="1"/>
</dbReference>
<keyword evidence="10" id="KW-0251">Elongation factor</keyword>
<keyword evidence="11" id="KW-1185">Reference proteome</keyword>
<dbReference type="InterPro" id="IPR027417">
    <property type="entry name" value="P-loop_NTPase"/>
</dbReference>
<dbReference type="PROSITE" id="PS51722">
    <property type="entry name" value="G_TR_2"/>
    <property type="match status" value="1"/>
</dbReference>
<dbReference type="AlphaFoldDB" id="A0A1B8HSL0"/>
<evidence type="ECO:0000259" key="9">
    <source>
        <dbReference type="PROSITE" id="PS51722"/>
    </source>
</evidence>
<dbReference type="Gene3D" id="3.40.50.300">
    <property type="entry name" value="P-loop containing nucleotide triphosphate hydrolases"/>
    <property type="match status" value="1"/>
</dbReference>
<evidence type="ECO:0000256" key="6">
    <source>
        <dbReference type="ARBA" id="ARBA00023134"/>
    </source>
</evidence>
<proteinExistence type="predicted"/>
<dbReference type="Pfam" id="PF03144">
    <property type="entry name" value="GTP_EFTU_D2"/>
    <property type="match status" value="1"/>
</dbReference>
<dbReference type="SUPFAM" id="SSF52540">
    <property type="entry name" value="P-loop containing nucleoside triphosphate hydrolases"/>
    <property type="match status" value="1"/>
</dbReference>
<dbReference type="GO" id="GO:0001514">
    <property type="term" value="P:selenocysteine incorporation"/>
    <property type="evidence" value="ECO:0007669"/>
    <property type="project" value="InterPro"/>
</dbReference>
<evidence type="ECO:0000313" key="10">
    <source>
        <dbReference type="EMBL" id="OBU12721.1"/>
    </source>
</evidence>
<evidence type="ECO:0000256" key="5">
    <source>
        <dbReference type="ARBA" id="ARBA00022917"/>
    </source>
</evidence>
<dbReference type="CDD" id="cd04171">
    <property type="entry name" value="SelB"/>
    <property type="match status" value="1"/>
</dbReference>
<dbReference type="PANTHER" id="PTHR43721">
    <property type="entry name" value="ELONGATION FACTOR TU-RELATED"/>
    <property type="match status" value="1"/>
</dbReference>
<dbReference type="Pfam" id="PF09106">
    <property type="entry name" value="WHD_2nd_SelB"/>
    <property type="match status" value="1"/>
</dbReference>
<dbReference type="Pfam" id="PF21214">
    <property type="entry name" value="WHD_2nd_SelB_bact"/>
    <property type="match status" value="1"/>
</dbReference>
<gene>
    <name evidence="10" type="ORF">AYY18_14705</name>
</gene>
<dbReference type="Proteomes" id="UP000092377">
    <property type="component" value="Unassembled WGS sequence"/>
</dbReference>
<dbReference type="OrthoDB" id="9803139at2"/>
<dbReference type="Pfam" id="PF09107">
    <property type="entry name" value="WHD_3rd_SelB"/>
    <property type="match status" value="1"/>
</dbReference>
<organism evidence="10 11">
    <name type="scientific">Morganella psychrotolerans</name>
    <dbReference type="NCBI Taxonomy" id="368603"/>
    <lineage>
        <taxon>Bacteria</taxon>
        <taxon>Pseudomonadati</taxon>
        <taxon>Pseudomonadota</taxon>
        <taxon>Gammaproteobacteria</taxon>
        <taxon>Enterobacterales</taxon>
        <taxon>Morganellaceae</taxon>
        <taxon>Morganella</taxon>
    </lineage>
</organism>
<dbReference type="RefSeq" id="WP_067399382.1">
    <property type="nucleotide sequence ID" value="NZ_LZEY01000004.1"/>
</dbReference>
<keyword evidence="3" id="KW-0963">Cytoplasm</keyword>
<evidence type="ECO:0000256" key="4">
    <source>
        <dbReference type="ARBA" id="ARBA00022741"/>
    </source>
</evidence>
<accession>A0A1B8HSL0</accession>
<keyword evidence="6" id="KW-0342">GTP-binding</keyword>
<dbReference type="GO" id="GO:0003746">
    <property type="term" value="F:translation elongation factor activity"/>
    <property type="evidence" value="ECO:0007669"/>
    <property type="project" value="UniProtKB-KW"/>
</dbReference>
<dbReference type="Pfam" id="PF25461">
    <property type="entry name" value="Beta-barrel_SelB"/>
    <property type="match status" value="1"/>
</dbReference>
<dbReference type="GO" id="GO:0003723">
    <property type="term" value="F:RNA binding"/>
    <property type="evidence" value="ECO:0007669"/>
    <property type="project" value="InterPro"/>
</dbReference>
<dbReference type="GO" id="GO:0005737">
    <property type="term" value="C:cytoplasm"/>
    <property type="evidence" value="ECO:0007669"/>
    <property type="project" value="UniProtKB-SubCell"/>
</dbReference>
<dbReference type="GO" id="GO:0003924">
    <property type="term" value="F:GTPase activity"/>
    <property type="evidence" value="ECO:0007669"/>
    <property type="project" value="InterPro"/>
</dbReference>
<dbReference type="EMBL" id="LZEY01000004">
    <property type="protein sequence ID" value="OBU12721.1"/>
    <property type="molecule type" value="Genomic_DNA"/>
</dbReference>
<dbReference type="SUPFAM" id="SSF50465">
    <property type="entry name" value="EF-Tu/eEF-1alpha/eIF2-gamma C-terminal domain"/>
    <property type="match status" value="1"/>
</dbReference>
<name>A0A1B8HSL0_9GAMM</name>
<dbReference type="Gene3D" id="2.40.30.10">
    <property type="entry name" value="Translation factors"/>
    <property type="match status" value="1"/>
</dbReference>
<dbReference type="GO" id="GO:0005525">
    <property type="term" value="F:GTP binding"/>
    <property type="evidence" value="ECO:0007669"/>
    <property type="project" value="UniProtKB-KW"/>
</dbReference>
<dbReference type="InterPro" id="IPR009000">
    <property type="entry name" value="Transl_B-barrel_sf"/>
</dbReference>
<comment type="caution">
    <text evidence="10">The sequence shown here is derived from an EMBL/GenBank/DDBJ whole genome shotgun (WGS) entry which is preliminary data.</text>
</comment>
<dbReference type="NCBIfam" id="TIGR00475">
    <property type="entry name" value="selB"/>
    <property type="match status" value="1"/>
</dbReference>
<evidence type="ECO:0000256" key="1">
    <source>
        <dbReference type="ARBA" id="ARBA00004496"/>
    </source>
</evidence>
<protein>
    <recommendedName>
        <fullName evidence="2">Selenocysteine-specific elongation factor</fullName>
    </recommendedName>
    <alternativeName>
        <fullName evidence="8">SelB translation factor</fullName>
    </alternativeName>
</protein>
<evidence type="ECO:0000256" key="3">
    <source>
        <dbReference type="ARBA" id="ARBA00022490"/>
    </source>
</evidence>
<dbReference type="CDD" id="cd03696">
    <property type="entry name" value="SelB_II"/>
    <property type="match status" value="1"/>
</dbReference>
<dbReference type="InterPro" id="IPR004161">
    <property type="entry name" value="EFTu-like_2"/>
</dbReference>
<dbReference type="CDD" id="cd15491">
    <property type="entry name" value="selB_III"/>
    <property type="match status" value="1"/>
</dbReference>
<sequence length="620" mass="69066">MIFATAGHVDHGKTALIQAVTGVDTTHLPEEKKRGMTIDLGYAYWPQDDDTVIGFVDVPGHEKFLGNMLAGIGGIRHILLIIACDDGVMAQTREHLAILRLAGRPQLSVVLTKADRVEAARVEEVRQQIAELLLSEGWPESPVFVTSSQTGEGLDALRAHLRLHHQQQSSDSRTEKRFRMAIDRVFSVKGAGLVVTGTALAGCINTGETLWVTGSDKPVRVRGIHAQNRPQTQAQAGDRVAINLTGDVSKETVSRGDWLLSEKPVQAAHRVLAEIESDEGLKSWQPVHIHHGASHITGRVSLISEENTRPLLAEITLDTPLWLAEEDRLILRDISAQRTLAGARVLNLYSPRRGKRRPEFLTWLSERAAAQDDRAVLLCELPRGEVSLPVFAWARQLTAEKLTACTDGLNLLINDGIALSAQRVETAKAILLATLADYHLAHSDQMGVGRERLKRMALPTLSDAIVFPVVAQLLTEQLIIRTRGWLHLPGHGLAFDPAQEQLWHSAEPLFQLEPWWVRDLAIKLGIDETTIRQFLKKAAQLGHIMAIVPDRYYHRGQITEFAQVIRTYNQSHDEGIGAAQFRDQYAMGRKLAVQILEFFDRTGFTRRRGDRHILRDEGLF</sequence>
<dbReference type="InterPro" id="IPR057335">
    <property type="entry name" value="Beta-barrel_SelB"/>
</dbReference>
<dbReference type="InterPro" id="IPR004535">
    <property type="entry name" value="Transl_elong_SelB"/>
</dbReference>
<evidence type="ECO:0000313" key="11">
    <source>
        <dbReference type="Proteomes" id="UP000092377"/>
    </source>
</evidence>
<comment type="subcellular location">
    <subcellularLocation>
        <location evidence="1">Cytoplasm</location>
    </subcellularLocation>
</comment>
<dbReference type="Pfam" id="PF00009">
    <property type="entry name" value="GTP_EFTU"/>
    <property type="match status" value="1"/>
</dbReference>
<dbReference type="InterPro" id="IPR036388">
    <property type="entry name" value="WH-like_DNA-bd_sf"/>
</dbReference>
<comment type="function">
    <text evidence="7">Translation factor necessary for the incorporation of selenocysteine into proteins. It probably replaces EF-Tu for the insertion of selenocysteine directed by the UGA codon. SelB binds GTP and GDP.</text>
</comment>
<evidence type="ECO:0000256" key="2">
    <source>
        <dbReference type="ARBA" id="ARBA00015953"/>
    </source>
</evidence>
<dbReference type="Gene3D" id="1.10.10.10">
    <property type="entry name" value="Winged helix-like DNA-binding domain superfamily/Winged helix DNA-binding domain"/>
    <property type="match status" value="2"/>
</dbReference>
<dbReference type="InterPro" id="IPR009001">
    <property type="entry name" value="Transl_elong_EF1A/Init_IF2_C"/>
</dbReference>
<feature type="domain" description="Tr-type G" evidence="9">
    <location>
        <begin position="1"/>
        <end position="169"/>
    </location>
</feature>
<evidence type="ECO:0000256" key="8">
    <source>
        <dbReference type="ARBA" id="ARBA00031615"/>
    </source>
</evidence>
<dbReference type="InterPro" id="IPR048931">
    <property type="entry name" value="WHD_2nd_SelB_bact"/>
</dbReference>
<dbReference type="InterPro" id="IPR000795">
    <property type="entry name" value="T_Tr_GTP-bd_dom"/>
</dbReference>
<reference evidence="11" key="1">
    <citation type="submission" date="2016-06" db="EMBL/GenBank/DDBJ databases">
        <authorList>
            <person name="Butler K."/>
        </authorList>
    </citation>
    <scope>NUCLEOTIDE SEQUENCE [LARGE SCALE GENOMIC DNA]</scope>
    <source>
        <strain evidence="11">GCSL-Mp20</strain>
    </source>
</reference>
<dbReference type="InterPro" id="IPR048649">
    <property type="entry name" value="WHD_1st_3rd_SelB"/>
</dbReference>
<dbReference type="SUPFAM" id="SSF46785">
    <property type="entry name" value="Winged helix' DNA-binding domain"/>
    <property type="match status" value="3"/>
</dbReference>
<evidence type="ECO:0000256" key="7">
    <source>
        <dbReference type="ARBA" id="ARBA00025526"/>
    </source>
</evidence>
<dbReference type="InterPro" id="IPR050055">
    <property type="entry name" value="EF-Tu_GTPase"/>
</dbReference>
<dbReference type="SUPFAM" id="SSF50447">
    <property type="entry name" value="Translation proteins"/>
    <property type="match status" value="1"/>
</dbReference>
<dbReference type="InterPro" id="IPR015190">
    <property type="entry name" value="Elong_fac_SelB-wing-hlx_typ-2"/>
</dbReference>
<dbReference type="Pfam" id="PF21458">
    <property type="entry name" value="WHD_1st_3rd_SelB"/>
    <property type="match status" value="1"/>
</dbReference>
<keyword evidence="4" id="KW-0547">Nucleotide-binding</keyword>
<keyword evidence="5" id="KW-0648">Protein biosynthesis</keyword>